<evidence type="ECO:0000313" key="7">
    <source>
        <dbReference type="EMBL" id="MQM15500.1"/>
    </source>
</evidence>
<keyword evidence="8" id="KW-1185">Reference proteome</keyword>
<evidence type="ECO:0000313" key="8">
    <source>
        <dbReference type="Proteomes" id="UP000652761"/>
    </source>
</evidence>
<name>A0A843X874_COLES</name>
<comment type="caution">
    <text evidence="7">The sequence shown here is derived from an EMBL/GenBank/DDBJ whole genome shotgun (WGS) entry which is preliminary data.</text>
</comment>
<dbReference type="PANTHER" id="PTHR28234:SF1">
    <property type="entry name" value="NUCLEAR CONTROL OF ATPASE PROTEIN 2"/>
    <property type="match status" value="1"/>
</dbReference>
<evidence type="ECO:0000256" key="6">
    <source>
        <dbReference type="SAM" id="Phobius"/>
    </source>
</evidence>
<sequence length="185" mass="21116">YERELIHPLQNLIGGELPRALLIQVQKLKLDLEMAMLELDQILKANEINFAILAALPAFFLSVILVMLARAWISKDKGAEGRGRIARIQRRLLAVDIQRKIMQFQMCRDQGRDEDAQCIFGLVLYSLDRLYKSVERRAKTTGEWLSLKDDIMDLGNPGLGTQYKLVSASQILTVYDCMLPSSQRH</sequence>
<keyword evidence="5 6" id="KW-0472">Membrane</keyword>
<evidence type="ECO:0000256" key="2">
    <source>
        <dbReference type="ARBA" id="ARBA00022692"/>
    </source>
</evidence>
<dbReference type="GO" id="GO:0005741">
    <property type="term" value="C:mitochondrial outer membrane"/>
    <property type="evidence" value="ECO:0007669"/>
    <property type="project" value="TreeGrafter"/>
</dbReference>
<protein>
    <submittedName>
        <fullName evidence="7">Uncharacterized protein</fullName>
    </submittedName>
</protein>
<gene>
    <name evidence="7" type="ORF">Taro_048445</name>
</gene>
<feature type="transmembrane region" description="Helical" evidence="6">
    <location>
        <begin position="48"/>
        <end position="73"/>
    </location>
</feature>
<evidence type="ECO:0000256" key="1">
    <source>
        <dbReference type="ARBA" id="ARBA00004225"/>
    </source>
</evidence>
<evidence type="ECO:0000256" key="5">
    <source>
        <dbReference type="ARBA" id="ARBA00023136"/>
    </source>
</evidence>
<comment type="subcellular location">
    <subcellularLocation>
        <location evidence="1">Mitochondrion membrane</location>
        <topology evidence="1">Multi-pass membrane protein</topology>
    </subcellularLocation>
</comment>
<organism evidence="7 8">
    <name type="scientific">Colocasia esculenta</name>
    <name type="common">Wild taro</name>
    <name type="synonym">Arum esculentum</name>
    <dbReference type="NCBI Taxonomy" id="4460"/>
    <lineage>
        <taxon>Eukaryota</taxon>
        <taxon>Viridiplantae</taxon>
        <taxon>Streptophyta</taxon>
        <taxon>Embryophyta</taxon>
        <taxon>Tracheophyta</taxon>
        <taxon>Spermatophyta</taxon>
        <taxon>Magnoliopsida</taxon>
        <taxon>Liliopsida</taxon>
        <taxon>Araceae</taxon>
        <taxon>Aroideae</taxon>
        <taxon>Colocasieae</taxon>
        <taxon>Colocasia</taxon>
    </lineage>
</organism>
<dbReference type="Proteomes" id="UP000652761">
    <property type="component" value="Unassembled WGS sequence"/>
</dbReference>
<dbReference type="AlphaFoldDB" id="A0A843X874"/>
<accession>A0A843X874</accession>
<evidence type="ECO:0000256" key="3">
    <source>
        <dbReference type="ARBA" id="ARBA00022989"/>
    </source>
</evidence>
<proteinExistence type="predicted"/>
<dbReference type="OrthoDB" id="413313at2759"/>
<evidence type="ECO:0000256" key="4">
    <source>
        <dbReference type="ARBA" id="ARBA00023128"/>
    </source>
</evidence>
<keyword evidence="3 6" id="KW-1133">Transmembrane helix</keyword>
<keyword evidence="2 6" id="KW-0812">Transmembrane</keyword>
<dbReference type="Pfam" id="PF08637">
    <property type="entry name" value="NCA2"/>
    <property type="match status" value="1"/>
</dbReference>
<reference evidence="7" key="1">
    <citation type="submission" date="2017-07" db="EMBL/GenBank/DDBJ databases">
        <title>Taro Niue Genome Assembly and Annotation.</title>
        <authorList>
            <person name="Atibalentja N."/>
            <person name="Keating K."/>
            <person name="Fields C.J."/>
        </authorList>
    </citation>
    <scope>NUCLEOTIDE SEQUENCE</scope>
    <source>
        <strain evidence="7">Niue_2</strain>
        <tissue evidence="7">Leaf</tissue>
    </source>
</reference>
<dbReference type="PANTHER" id="PTHR28234">
    <property type="entry name" value="NUCLEAR CONTROL OF ATPASE PROTEIN 2"/>
    <property type="match status" value="1"/>
</dbReference>
<dbReference type="InterPro" id="IPR013946">
    <property type="entry name" value="NCA2-like"/>
</dbReference>
<dbReference type="EMBL" id="NMUH01006541">
    <property type="protein sequence ID" value="MQM15500.1"/>
    <property type="molecule type" value="Genomic_DNA"/>
</dbReference>
<feature type="non-terminal residue" evidence="7">
    <location>
        <position position="185"/>
    </location>
</feature>
<keyword evidence="4" id="KW-0496">Mitochondrion</keyword>